<feature type="region of interest" description="Disordered" evidence="1">
    <location>
        <begin position="242"/>
        <end position="291"/>
    </location>
</feature>
<feature type="region of interest" description="Disordered" evidence="1">
    <location>
        <begin position="701"/>
        <end position="728"/>
    </location>
</feature>
<evidence type="ECO:0000313" key="3">
    <source>
        <dbReference type="EMBL" id="KAI9562010.1"/>
    </source>
</evidence>
<feature type="compositionally biased region" description="Basic and acidic residues" evidence="1">
    <location>
        <begin position="264"/>
        <end position="277"/>
    </location>
</feature>
<dbReference type="EMBL" id="WJBH02000003">
    <property type="protein sequence ID" value="KAI9562010.1"/>
    <property type="molecule type" value="Genomic_DNA"/>
</dbReference>
<dbReference type="AlphaFoldDB" id="A0AAD5LHA8"/>
<evidence type="ECO:0000313" key="4">
    <source>
        <dbReference type="Proteomes" id="UP000820818"/>
    </source>
</evidence>
<evidence type="ECO:0000256" key="1">
    <source>
        <dbReference type="SAM" id="MobiDB-lite"/>
    </source>
</evidence>
<feature type="compositionally biased region" description="Polar residues" evidence="1">
    <location>
        <begin position="575"/>
        <end position="587"/>
    </location>
</feature>
<feature type="region of interest" description="Disordered" evidence="1">
    <location>
        <begin position="65"/>
        <end position="85"/>
    </location>
</feature>
<organism evidence="3 4">
    <name type="scientific">Daphnia sinensis</name>
    <dbReference type="NCBI Taxonomy" id="1820382"/>
    <lineage>
        <taxon>Eukaryota</taxon>
        <taxon>Metazoa</taxon>
        <taxon>Ecdysozoa</taxon>
        <taxon>Arthropoda</taxon>
        <taxon>Crustacea</taxon>
        <taxon>Branchiopoda</taxon>
        <taxon>Diplostraca</taxon>
        <taxon>Cladocera</taxon>
        <taxon>Anomopoda</taxon>
        <taxon>Daphniidae</taxon>
        <taxon>Daphnia</taxon>
        <taxon>Daphnia similis group</taxon>
    </lineage>
</organism>
<accession>A0AAD5LHA8</accession>
<keyword evidence="2" id="KW-0732">Signal</keyword>
<feature type="compositionally biased region" description="Basic and acidic residues" evidence="1">
    <location>
        <begin position="244"/>
        <end position="256"/>
    </location>
</feature>
<feature type="chain" id="PRO_5042023263" evidence="2">
    <location>
        <begin position="27"/>
        <end position="728"/>
    </location>
</feature>
<proteinExistence type="predicted"/>
<gene>
    <name evidence="3" type="ORF">GHT06_012974</name>
</gene>
<comment type="caution">
    <text evidence="3">The sequence shown here is derived from an EMBL/GenBank/DDBJ whole genome shotgun (WGS) entry which is preliminary data.</text>
</comment>
<reference evidence="3 4" key="1">
    <citation type="submission" date="2022-05" db="EMBL/GenBank/DDBJ databases">
        <title>A multi-omics perspective on studying reproductive biology in Daphnia sinensis.</title>
        <authorList>
            <person name="Jia J."/>
        </authorList>
    </citation>
    <scope>NUCLEOTIDE SEQUENCE [LARGE SCALE GENOMIC DNA]</scope>
    <source>
        <strain evidence="3 4">WSL</strain>
    </source>
</reference>
<feature type="region of interest" description="Disordered" evidence="1">
    <location>
        <begin position="522"/>
        <end position="600"/>
    </location>
</feature>
<keyword evidence="4" id="KW-1185">Reference proteome</keyword>
<sequence length="728" mass="81916">MAASLLLKVCVLSALTCVSRITFTCASFTSSTSSLQSMDFDTNTTKGFLPESGDGKRILLRNSTSETNATSSAGRKPHHSIFDPLPQTRKRSMKSLVSPEFTMDKFITFMTASNNLMNSNTKYPRLDKLTKSFSRLYNSDGMTAVVNFWNMWVNVWTVVDAVANIFRAYETRILNTIDENQPQPPNPLEDLQQSLDDANNNIAVVSDLFQQLARMGEFEDGSAEQQQGDDRESQVVGTVKRRLLHDAPQDKRHNDDEGNGTNNYEKHQQYGKEEKIRPVRQRINSRQAKAQRLTHEKLRHFYYPAGYSSNSGDTQKVRSSLADASDYSNPVTRTRRTKQFAVDIKSRKRKSKQKSLISESVFDAISKRSMNIAWDRATKDVVRSANRGKRSNVRFNFGVDKFIYFMAKANNVLNSNTNNVQLNRFTRAFNDLFDSDGLVAFNTFYTLLASFWTIVDAVANVFRFNEARIRDQIQQQQAEAQPDPLEDLQTELDDTNANLAEVADLVSALQNGAAARVENANAKSDNGVGPQHVQHEKNNHHGHPSHKSDNHRVHANPSAHQTNPDNQESHKSHPTKTPESVTISPVTTKPHGHFAKDSWIPITESSQPSVETNRNFYFPVSYGNNQFSSRHHNPYTSNHQYNPAGTGTSNSDIMHPVNLQYSGSASRPPMDYSSIATPRGYSNRQSSYVTHRHIKTASNYRTHGRTDRHLNVSQGYGESSAIAKSAHN</sequence>
<protein>
    <submittedName>
        <fullName evidence="3">Uncharacterized protein</fullName>
    </submittedName>
</protein>
<name>A0AAD5LHA8_9CRUS</name>
<feature type="signal peptide" evidence="2">
    <location>
        <begin position="1"/>
        <end position="26"/>
    </location>
</feature>
<dbReference type="Proteomes" id="UP000820818">
    <property type="component" value="Linkage Group LG3"/>
</dbReference>
<evidence type="ECO:0000256" key="2">
    <source>
        <dbReference type="SAM" id="SignalP"/>
    </source>
</evidence>